<evidence type="ECO:0000313" key="3">
    <source>
        <dbReference type="Proteomes" id="UP000554965"/>
    </source>
</evidence>
<keyword evidence="1" id="KW-0472">Membrane</keyword>
<organism evidence="2 3">
    <name type="scientific">Mycobacterium simulans</name>
    <dbReference type="NCBI Taxonomy" id="627089"/>
    <lineage>
        <taxon>Bacteria</taxon>
        <taxon>Bacillati</taxon>
        <taxon>Actinomycetota</taxon>
        <taxon>Actinomycetes</taxon>
        <taxon>Mycobacteriales</taxon>
        <taxon>Mycobacteriaceae</taxon>
        <taxon>Mycobacterium</taxon>
    </lineage>
</organism>
<reference evidence="2 3" key="1">
    <citation type="submission" date="2017-10" db="EMBL/GenBank/DDBJ databases">
        <authorList>
            <consortium name="Urmite Genomes"/>
        </authorList>
    </citation>
    <scope>NUCLEOTIDE SEQUENCE [LARGE SCALE GENOMIC DNA]</scope>
    <source>
        <strain evidence="2 3">FB-527</strain>
    </source>
</reference>
<accession>A0A7Z7IQR8</accession>
<name>A0A7Z7IQR8_9MYCO</name>
<keyword evidence="1" id="KW-0812">Transmembrane</keyword>
<feature type="transmembrane region" description="Helical" evidence="1">
    <location>
        <begin position="43"/>
        <end position="66"/>
    </location>
</feature>
<dbReference type="Proteomes" id="UP000554965">
    <property type="component" value="Unassembled WGS sequence"/>
</dbReference>
<keyword evidence="3" id="KW-1185">Reference proteome</keyword>
<proteinExistence type="predicted"/>
<gene>
    <name evidence="2" type="ORF">MSIMFB_05596</name>
</gene>
<keyword evidence="1" id="KW-1133">Transmembrane helix</keyword>
<evidence type="ECO:0000256" key="1">
    <source>
        <dbReference type="SAM" id="Phobius"/>
    </source>
</evidence>
<dbReference type="EMBL" id="OCTY01000002">
    <property type="protein sequence ID" value="SOJ58116.1"/>
    <property type="molecule type" value="Genomic_DNA"/>
</dbReference>
<feature type="transmembrane region" description="Helical" evidence="1">
    <location>
        <begin position="6"/>
        <end position="31"/>
    </location>
</feature>
<evidence type="ECO:0008006" key="4">
    <source>
        <dbReference type="Google" id="ProtNLM"/>
    </source>
</evidence>
<protein>
    <recommendedName>
        <fullName evidence="4">Transmembrane protein</fullName>
    </recommendedName>
</protein>
<evidence type="ECO:0000313" key="2">
    <source>
        <dbReference type="EMBL" id="SOJ58116.1"/>
    </source>
</evidence>
<feature type="transmembrane region" description="Helical" evidence="1">
    <location>
        <begin position="72"/>
        <end position="92"/>
    </location>
</feature>
<comment type="caution">
    <text evidence="2">The sequence shown here is derived from an EMBL/GenBank/DDBJ whole genome shotgun (WGS) entry which is preliminary data.</text>
</comment>
<dbReference type="AlphaFoldDB" id="A0A7Z7IQR8"/>
<sequence length="123" mass="12354">MSSYCERMFIAGVLCVCAAVVSAMFGIWSLAQEPTADASQLALRAMAPTQLAAAIMLGAGGVVALAASPHTALVVVIACVAGALGTLATGSWQSARYALRRETASTKAASCDGACATCNLSCH</sequence>